<accession>A0A8H6ARD4</accession>
<keyword evidence="2" id="KW-1185">Reference proteome</keyword>
<comment type="caution">
    <text evidence="1">The sequence shown here is derived from an EMBL/GenBank/DDBJ whole genome shotgun (WGS) entry which is preliminary data.</text>
</comment>
<reference evidence="1 2" key="1">
    <citation type="journal article" date="2020" name="Phytopathology">
        <title>A high-quality genome resource of Botrytis fragariae, a new and rapidly spreading fungal pathogen causing strawberry gray mold in the U.S.A.</title>
        <authorList>
            <person name="Wu Y."/>
            <person name="Saski C.A."/>
            <person name="Schnabel G."/>
            <person name="Xiao S."/>
            <person name="Hu M."/>
        </authorList>
    </citation>
    <scope>NUCLEOTIDE SEQUENCE [LARGE SCALE GENOMIC DNA]</scope>
    <source>
        <strain evidence="1 2">BVB16</strain>
    </source>
</reference>
<dbReference type="RefSeq" id="XP_037191327.1">
    <property type="nucleotide sequence ID" value="XM_037336117.1"/>
</dbReference>
<dbReference type="EMBL" id="JABFCT010000010">
    <property type="protein sequence ID" value="KAF5872381.1"/>
    <property type="molecule type" value="Genomic_DNA"/>
</dbReference>
<dbReference type="AlphaFoldDB" id="A0A8H6ARD4"/>
<dbReference type="Proteomes" id="UP000531561">
    <property type="component" value="Unassembled WGS sequence"/>
</dbReference>
<protein>
    <submittedName>
        <fullName evidence="1">Uncharacterized protein</fullName>
    </submittedName>
</protein>
<evidence type="ECO:0000313" key="2">
    <source>
        <dbReference type="Proteomes" id="UP000531561"/>
    </source>
</evidence>
<proteinExistence type="predicted"/>
<organism evidence="1 2">
    <name type="scientific">Botrytis fragariae</name>
    <dbReference type="NCBI Taxonomy" id="1964551"/>
    <lineage>
        <taxon>Eukaryota</taxon>
        <taxon>Fungi</taxon>
        <taxon>Dikarya</taxon>
        <taxon>Ascomycota</taxon>
        <taxon>Pezizomycotina</taxon>
        <taxon>Leotiomycetes</taxon>
        <taxon>Helotiales</taxon>
        <taxon>Sclerotiniaceae</taxon>
        <taxon>Botrytis</taxon>
    </lineage>
</organism>
<name>A0A8H6ARD4_9HELO</name>
<sequence>MSHPWLVQEQDRCNYGLQWQQVIATNQAPNVVLGPPNFHYPPEKNVFAVQGEQDQQYIQDFETNIRSPIKDFLVSELSDCTWTLNILRLGFENNRCDNPVVMHLFIQKSDYFFDHGNNAIKVLEGMEWVIPQNTKSPEKYFIDICQIYSSTLRSSGLQSNRGVDLTHNFEKIYEEYTPLPGLSIGREEYSAAGSLTGFLRHNDDIYSLTCRHVAFPDKNFRTGYKYQNGKEKLQVSIPAMKDHAETKSKLKFALDNIEFETNNVRFEDAASIDEEYMLCIERQEMRRKLTLARYNAAEDYYPNAGYVSAAPEAWRKVSGYTGNLDWAIIHNVCLPRTRFVEEAQISSLIQSKQKEHQWSNDECQAFNSKCQALQDSQEFNIKHPSSSSALGTNKFYFKAPSRTLGWLACELNSIRNIHHENGHGESEECVFVGALHGGAASGGGDSGGGDSGALIYDIDIDTTNSERHAAALIPMAMIWGGNHHGSVVSGFGDVTYATPIGAVLKDIESEMGWDEGSLKFC</sequence>
<dbReference type="OrthoDB" id="3565252at2759"/>
<evidence type="ECO:0000313" key="1">
    <source>
        <dbReference type="EMBL" id="KAF5872381.1"/>
    </source>
</evidence>
<dbReference type="GeneID" id="59259809"/>
<gene>
    <name evidence="1" type="ORF">Bfra_005740ca</name>
</gene>